<dbReference type="Proteomes" id="UP000501600">
    <property type="component" value="Chromosome"/>
</dbReference>
<dbReference type="InterPro" id="IPR025404">
    <property type="entry name" value="DUF4130"/>
</dbReference>
<keyword evidence="3" id="KW-1185">Reference proteome</keyword>
<protein>
    <submittedName>
        <fullName evidence="2">DUF4130 domain-containing protein</fullName>
    </submittedName>
</protein>
<gene>
    <name evidence="2" type="ORF">HF685_14235</name>
</gene>
<proteinExistence type="predicted"/>
<evidence type="ECO:0000313" key="3">
    <source>
        <dbReference type="Proteomes" id="UP000501600"/>
    </source>
</evidence>
<dbReference type="InterPro" id="IPR023875">
    <property type="entry name" value="DNA_repair_put"/>
</dbReference>
<dbReference type="RefSeq" id="WP_168820557.1">
    <property type="nucleotide sequence ID" value="NZ_CP051217.1"/>
</dbReference>
<dbReference type="AlphaFoldDB" id="A0A6H2DRA4"/>
<feature type="domain" description="DUF4130" evidence="1">
    <location>
        <begin position="104"/>
        <end position="262"/>
    </location>
</feature>
<sequence length="339" mass="38547">MTYSVADMPADCSSSLTPTEQYRIEVKNETDIAGWREEARTLLVNNIPPEQLDWTVRSRANNSQFDFGVAEPPKLSTAAGTSDFRVAKECLRLINTALLHRNEDRFDLAYRLLFRMRHAPKIYQNPADSDGKRLSAYAKSVRRDIHKMHAFVRFRKTGLRENREQFIAWFEPDHHIVEAVGPFFRNRFTGMDWIIVTPEASLSWDGKSLINGPGGCKQDVPTDDAVEQEWSTYYRNIFNPARLKTRAMKSEMPVKYWHNLPETALIPSLIKKSGAMVQQMMEKEEQQLVLGDEATVEHRTKPASLEALNAEMATHTRSISENSAVNAVFGEGHGMPASC</sequence>
<accession>A0A6H2DRA4</accession>
<dbReference type="NCBIfam" id="TIGR03915">
    <property type="entry name" value="SAM_7_link_chp"/>
    <property type="match status" value="1"/>
</dbReference>
<organism evidence="2 3">
    <name type="scientific">Parasphingorhabdus halotolerans</name>
    <dbReference type="NCBI Taxonomy" id="2725558"/>
    <lineage>
        <taxon>Bacteria</taxon>
        <taxon>Pseudomonadati</taxon>
        <taxon>Pseudomonadota</taxon>
        <taxon>Alphaproteobacteria</taxon>
        <taxon>Sphingomonadales</taxon>
        <taxon>Sphingomonadaceae</taxon>
        <taxon>Parasphingorhabdus</taxon>
    </lineage>
</organism>
<dbReference type="EMBL" id="CP051217">
    <property type="protein sequence ID" value="QJB70291.1"/>
    <property type="molecule type" value="Genomic_DNA"/>
</dbReference>
<name>A0A6H2DRA4_9SPHN</name>
<dbReference type="KEGG" id="phao:HF685_14235"/>
<dbReference type="Pfam" id="PF13566">
    <property type="entry name" value="DUF4130"/>
    <property type="match status" value="1"/>
</dbReference>
<evidence type="ECO:0000259" key="1">
    <source>
        <dbReference type="Pfam" id="PF13566"/>
    </source>
</evidence>
<reference evidence="2 3" key="1">
    <citation type="submission" date="2020-04" db="EMBL/GenBank/DDBJ databases">
        <title>Genome sequence for Sphingorhabdus sp. strain M1.</title>
        <authorList>
            <person name="Park S.-J."/>
        </authorList>
    </citation>
    <scope>NUCLEOTIDE SEQUENCE [LARGE SCALE GENOMIC DNA]</scope>
    <source>
        <strain evidence="2 3">JK6</strain>
    </source>
</reference>
<evidence type="ECO:0000313" key="2">
    <source>
        <dbReference type="EMBL" id="QJB70291.1"/>
    </source>
</evidence>